<dbReference type="EMBL" id="AK163312">
    <property type="protein sequence ID" value="BAE37294.1"/>
    <property type="molecule type" value="mRNA"/>
</dbReference>
<reference evidence="2" key="8">
    <citation type="journal article" date="2005" name="Science">
        <title>Antisense Transcription in the Mammalian Transcriptome.</title>
        <authorList>
            <consortium name="RIKEN Genome Exploration Research Group and Genome Science Group (Genome Network Project Core Group) and the FANTOM Consortium"/>
        </authorList>
    </citation>
    <scope>NUCLEOTIDE SEQUENCE</scope>
    <source>
        <strain evidence="2">C57BL/6J</strain>
        <tissue evidence="2">Egg</tissue>
    </source>
</reference>
<feature type="compositionally biased region" description="Basic residues" evidence="1">
    <location>
        <begin position="1"/>
        <end position="11"/>
    </location>
</feature>
<reference evidence="2" key="2">
    <citation type="journal article" date="2000" name="Genome Res.">
        <title>Normalization and subtraction of cap-trapper-selected cDNAs to prepare full-length cDNA libraries for rapid discovery of new genes.</title>
        <authorList>
            <person name="Carninci P."/>
            <person name="Shibata Y."/>
            <person name="Hayatsu N."/>
            <person name="Sugahara Y."/>
            <person name="Shibata K."/>
            <person name="Itoh M."/>
            <person name="Konno H."/>
            <person name="Okazaki Y."/>
            <person name="Muramatsu M."/>
            <person name="Hayashizaki Y."/>
        </authorList>
    </citation>
    <scope>NUCLEOTIDE SEQUENCE</scope>
    <source>
        <strain evidence="2">C57BL/6J</strain>
        <tissue evidence="2">Egg</tissue>
    </source>
</reference>
<organism evidence="2">
    <name type="scientific">Mus musculus</name>
    <name type="common">Mouse</name>
    <dbReference type="NCBI Taxonomy" id="10090"/>
    <lineage>
        <taxon>Eukaryota</taxon>
        <taxon>Metazoa</taxon>
        <taxon>Chordata</taxon>
        <taxon>Craniata</taxon>
        <taxon>Vertebrata</taxon>
        <taxon>Euteleostomi</taxon>
        <taxon>Mammalia</taxon>
        <taxon>Eutheria</taxon>
        <taxon>Euarchontoglires</taxon>
        <taxon>Glires</taxon>
        <taxon>Rodentia</taxon>
        <taxon>Myomorpha</taxon>
        <taxon>Muroidea</taxon>
        <taxon>Muridae</taxon>
        <taxon>Murinae</taxon>
        <taxon>Mus</taxon>
        <taxon>Mus</taxon>
    </lineage>
</organism>
<reference evidence="2" key="7">
    <citation type="journal article" date="2005" name="Science">
        <title>The Transcriptional Landscape of the Mammalian Genome.</title>
        <authorList>
            <consortium name="The FANTOM Consortium"/>
            <consortium name="Riken Genome Exploration Research Group and Genome Science Group (Genome Network Project Core Group)"/>
        </authorList>
    </citation>
    <scope>NUCLEOTIDE SEQUENCE</scope>
    <source>
        <strain evidence="2">C57BL/6J</strain>
        <tissue evidence="2">Egg</tissue>
    </source>
</reference>
<evidence type="ECO:0000313" key="3">
    <source>
        <dbReference type="MGI" id="MGI:101937"/>
    </source>
</evidence>
<name>Q3TQT8_MOUSE</name>
<reference evidence="2" key="3">
    <citation type="journal article" date="2000" name="Genome Res.">
        <title>RIKEN integrated sequence analysis (RISA) system--384-format sequencing pipeline with 384 multicapillary sequencer.</title>
        <authorList>
            <person name="Shibata K."/>
            <person name="Itoh M."/>
            <person name="Aizawa K."/>
            <person name="Nagaoka S."/>
            <person name="Sasaki N."/>
            <person name="Carninci P."/>
            <person name="Konno H."/>
            <person name="Akiyama J."/>
            <person name="Nishi K."/>
            <person name="Kitsunai T."/>
            <person name="Tashiro H."/>
            <person name="Itoh M."/>
            <person name="Sumi N."/>
            <person name="Ishii Y."/>
            <person name="Nakamura S."/>
            <person name="Hazama M."/>
            <person name="Nishine T."/>
            <person name="Harada A."/>
            <person name="Yamamoto R."/>
            <person name="Matsumoto H."/>
            <person name="Sakaguchi S."/>
            <person name="Ikegami T."/>
            <person name="Kashiwagi K."/>
            <person name="Fujiwake S."/>
            <person name="Inoue K."/>
            <person name="Togawa Y."/>
            <person name="Izawa M."/>
            <person name="Ohara E."/>
            <person name="Watahiki M."/>
            <person name="Yoneda Y."/>
            <person name="Ishikawa T."/>
            <person name="Ozawa K."/>
            <person name="Tanaka T."/>
            <person name="Matsuura S."/>
            <person name="Kawai J."/>
            <person name="Okazaki Y."/>
            <person name="Muramatsu M."/>
            <person name="Inoue Y."/>
            <person name="Kira A."/>
            <person name="Hayashizaki Y."/>
        </authorList>
    </citation>
    <scope>NUCLEOTIDE SEQUENCE</scope>
    <source>
        <strain evidence="2">C57BL/6J</strain>
        <tissue evidence="2">Egg</tissue>
    </source>
</reference>
<reference evidence="2" key="1">
    <citation type="journal article" date="1999" name="Methods Enzymol.">
        <title>High-efficiency full-length cDNA cloning.</title>
        <authorList>
            <person name="Carninci P."/>
            <person name="Hayashizaki Y."/>
        </authorList>
    </citation>
    <scope>NUCLEOTIDE SEQUENCE</scope>
    <source>
        <strain evidence="2">C57BL/6J</strain>
        <tissue evidence="2">Egg</tissue>
    </source>
</reference>
<sequence>MPLGVKRKQRRPAWEAAAAQKPSKVTTLHEQQLECLNSLQDGAFLPFHRPYKEGCPLASPCMYNYKQYLYCNLN</sequence>
<dbReference type="MGI" id="MGI:101937">
    <property type="gene designation" value="Pkib"/>
</dbReference>
<dbReference type="AlphaFoldDB" id="Q3TQT8"/>
<reference evidence="2" key="4">
    <citation type="journal article" date="2001" name="Nature">
        <title>Functional annotation of a full-length mouse cDNA collection.</title>
        <authorList>
            <consortium name="The RIKEN Genome Exploration Research Group Phase II Team and the FANTOM Consortium"/>
        </authorList>
    </citation>
    <scope>NUCLEOTIDE SEQUENCE</scope>
    <source>
        <strain evidence="2">C57BL/6J</strain>
        <tissue evidence="2">Egg</tissue>
    </source>
</reference>
<evidence type="ECO:0000313" key="2">
    <source>
        <dbReference type="EMBL" id="BAE37294.1"/>
    </source>
</evidence>
<proteinExistence type="evidence at transcript level"/>
<reference evidence="2" key="6">
    <citation type="submission" date="2004-04" db="EMBL/GenBank/DDBJ databases">
        <authorList>
            <person name="Arakawa T."/>
            <person name="Carninci P."/>
            <person name="Fukuda S."/>
            <person name="Hashizume W."/>
            <person name="Hayashida K."/>
            <person name="Hori F."/>
            <person name="Iida J."/>
            <person name="Imamura K."/>
            <person name="Imotani K."/>
            <person name="Itoh M."/>
            <person name="Kanagawa S."/>
            <person name="Kawai J."/>
            <person name="Kojima M."/>
            <person name="Konno H."/>
            <person name="Murata M."/>
            <person name="Nakamura M."/>
            <person name="Ninomiya N."/>
            <person name="Nishiyori H."/>
            <person name="Nomura K."/>
            <person name="Ohno M."/>
            <person name="Sakazume N."/>
            <person name="Sano H."/>
            <person name="Sasaki D."/>
            <person name="Shibata K."/>
            <person name="Shiraki T."/>
            <person name="Tagami M."/>
            <person name="Tagami Y."/>
            <person name="Waki K."/>
            <person name="Watahiki A."/>
            <person name="Muramatsu M."/>
            <person name="Hayashizaki Y."/>
        </authorList>
    </citation>
    <scope>NUCLEOTIDE SEQUENCE</scope>
    <source>
        <strain evidence="2">C57BL/6J</strain>
        <tissue evidence="2">Egg</tissue>
    </source>
</reference>
<feature type="region of interest" description="Disordered" evidence="1">
    <location>
        <begin position="1"/>
        <end position="22"/>
    </location>
</feature>
<accession>Q3TQT8</accession>
<protein>
    <submittedName>
        <fullName evidence="2">Uncharacterized protein</fullName>
    </submittedName>
</protein>
<evidence type="ECO:0000256" key="1">
    <source>
        <dbReference type="SAM" id="MobiDB-lite"/>
    </source>
</evidence>
<dbReference type="AGR" id="MGI:101937"/>
<gene>
    <name evidence="3" type="primary">Pkib</name>
</gene>
<reference evidence="2" key="5">
    <citation type="journal article" date="2002" name="Nature">
        <title>Analysis of the mouse transcriptome based on functional annotation of 60,770 full-length cDNAs.</title>
        <authorList>
            <consortium name="The FANTOM Consortium and the RIKEN Genome Exploration Research Group Phase I and II Team"/>
        </authorList>
    </citation>
    <scope>NUCLEOTIDE SEQUENCE</scope>
    <source>
        <strain evidence="2">C57BL/6J</strain>
        <tissue evidence="2">Egg</tissue>
    </source>
</reference>